<protein>
    <submittedName>
        <fullName evidence="2">Uncharacterized protein</fullName>
    </submittedName>
</protein>
<dbReference type="AlphaFoldDB" id="J9DUY3"/>
<keyword evidence="1" id="KW-1133">Transmembrane helix</keyword>
<reference evidence="3" key="1">
    <citation type="submission" date="2012-08" db="EMBL/GenBank/DDBJ databases">
        <title>The Genome Sequence of Wuchereria bancrofti.</title>
        <authorList>
            <person name="Nutman T.B."/>
            <person name="Fink D.L."/>
            <person name="Russ C."/>
            <person name="Young S."/>
            <person name="Zeng Q."/>
            <person name="Koehrsen M."/>
            <person name="Alvarado L."/>
            <person name="Berlin A."/>
            <person name="Chapman S.B."/>
            <person name="Chen Z."/>
            <person name="Freedman E."/>
            <person name="Gellesch M."/>
            <person name="Goldberg J."/>
            <person name="Griggs A."/>
            <person name="Gujja S."/>
            <person name="Heilman E.R."/>
            <person name="Heiman D."/>
            <person name="Hepburn T."/>
            <person name="Howarth C."/>
            <person name="Jen D."/>
            <person name="Larson L."/>
            <person name="Lewis B."/>
            <person name="Mehta T."/>
            <person name="Park D."/>
            <person name="Pearson M."/>
            <person name="Roberts A."/>
            <person name="Saif S."/>
            <person name="Shea T."/>
            <person name="Shenoy N."/>
            <person name="Sisk P."/>
            <person name="Stolte C."/>
            <person name="Sykes S."/>
            <person name="Walk T."/>
            <person name="White J."/>
            <person name="Yandava C."/>
            <person name="Haas B."/>
            <person name="Henn M.R."/>
            <person name="Nusbaum C."/>
            <person name="Birren B."/>
        </authorList>
    </citation>
    <scope>NUCLEOTIDE SEQUENCE [LARGE SCALE GENOMIC DNA]</scope>
    <source>
        <strain evidence="3">NA</strain>
    </source>
</reference>
<proteinExistence type="predicted"/>
<name>J9DUY3_WUCBA</name>
<dbReference type="EMBL" id="ADBV01013919">
    <property type="protein sequence ID" value="EJW73516.1"/>
    <property type="molecule type" value="Genomic_DNA"/>
</dbReference>
<sequence length="121" mass="13843">MCGRCTHAHIHPTHLYVNPIYACTQRHNKHVDVHRREAFTEQLHARTCIPRGLSTGTHAYTDRHRHDTTIGPRAMETVGRKEKRNGAFSSLRHNTQSFLALLFLLCFSAACSLLVLLQRET</sequence>
<evidence type="ECO:0000256" key="1">
    <source>
        <dbReference type="SAM" id="Phobius"/>
    </source>
</evidence>
<accession>J9DUY3</accession>
<organism evidence="2 3">
    <name type="scientific">Wuchereria bancrofti</name>
    <dbReference type="NCBI Taxonomy" id="6293"/>
    <lineage>
        <taxon>Eukaryota</taxon>
        <taxon>Metazoa</taxon>
        <taxon>Ecdysozoa</taxon>
        <taxon>Nematoda</taxon>
        <taxon>Chromadorea</taxon>
        <taxon>Rhabditida</taxon>
        <taxon>Spirurina</taxon>
        <taxon>Spiruromorpha</taxon>
        <taxon>Filarioidea</taxon>
        <taxon>Onchocercidae</taxon>
        <taxon>Wuchereria</taxon>
    </lineage>
</organism>
<gene>
    <name evidence="2" type="ORF">WUBG_15576</name>
</gene>
<comment type="caution">
    <text evidence="2">The sequence shown here is derived from an EMBL/GenBank/DDBJ whole genome shotgun (WGS) entry which is preliminary data.</text>
</comment>
<keyword evidence="1" id="KW-0812">Transmembrane</keyword>
<evidence type="ECO:0000313" key="2">
    <source>
        <dbReference type="EMBL" id="EJW73516.1"/>
    </source>
</evidence>
<evidence type="ECO:0000313" key="3">
    <source>
        <dbReference type="Proteomes" id="UP000004810"/>
    </source>
</evidence>
<keyword evidence="1" id="KW-0472">Membrane</keyword>
<dbReference type="Proteomes" id="UP000004810">
    <property type="component" value="Unassembled WGS sequence"/>
</dbReference>
<feature type="transmembrane region" description="Helical" evidence="1">
    <location>
        <begin position="98"/>
        <end position="117"/>
    </location>
</feature>